<evidence type="ECO:0000313" key="2">
    <source>
        <dbReference type="EMBL" id="KAK9133230.1"/>
    </source>
</evidence>
<feature type="transmembrane region" description="Helical" evidence="1">
    <location>
        <begin position="38"/>
        <end position="62"/>
    </location>
</feature>
<name>A0AAP0JHR4_9MAGN</name>
<reference evidence="2 3" key="1">
    <citation type="submission" date="2024-01" db="EMBL/GenBank/DDBJ databases">
        <title>Genome assemblies of Stephania.</title>
        <authorList>
            <person name="Yang L."/>
        </authorList>
    </citation>
    <scope>NUCLEOTIDE SEQUENCE [LARGE SCALE GENOMIC DNA]</scope>
    <source>
        <strain evidence="2">JXDWG</strain>
        <tissue evidence="2">Leaf</tissue>
    </source>
</reference>
<keyword evidence="1" id="KW-0472">Membrane</keyword>
<comment type="caution">
    <text evidence="2">The sequence shown here is derived from an EMBL/GenBank/DDBJ whole genome shotgun (WGS) entry which is preliminary data.</text>
</comment>
<evidence type="ECO:0000313" key="3">
    <source>
        <dbReference type="Proteomes" id="UP001419268"/>
    </source>
</evidence>
<keyword evidence="1" id="KW-0812">Transmembrane</keyword>
<keyword evidence="3" id="KW-1185">Reference proteome</keyword>
<gene>
    <name evidence="2" type="ORF">Scep_012758</name>
</gene>
<dbReference type="Proteomes" id="UP001419268">
    <property type="component" value="Unassembled WGS sequence"/>
</dbReference>
<protein>
    <submittedName>
        <fullName evidence="2">Uncharacterized protein</fullName>
    </submittedName>
</protein>
<dbReference type="EMBL" id="JBBNAG010000005">
    <property type="protein sequence ID" value="KAK9133230.1"/>
    <property type="molecule type" value="Genomic_DNA"/>
</dbReference>
<evidence type="ECO:0000256" key="1">
    <source>
        <dbReference type="SAM" id="Phobius"/>
    </source>
</evidence>
<accession>A0AAP0JHR4</accession>
<proteinExistence type="predicted"/>
<keyword evidence="1" id="KW-1133">Transmembrane helix</keyword>
<dbReference type="AlphaFoldDB" id="A0AAP0JHR4"/>
<sequence length="63" mass="7108">MRVVDGRGRVTWSAEQQQAEEGEDLRLSLSISATLLSYFVYDSTFVVLLMLMSFQYILGCILG</sequence>
<organism evidence="2 3">
    <name type="scientific">Stephania cephalantha</name>
    <dbReference type="NCBI Taxonomy" id="152367"/>
    <lineage>
        <taxon>Eukaryota</taxon>
        <taxon>Viridiplantae</taxon>
        <taxon>Streptophyta</taxon>
        <taxon>Embryophyta</taxon>
        <taxon>Tracheophyta</taxon>
        <taxon>Spermatophyta</taxon>
        <taxon>Magnoliopsida</taxon>
        <taxon>Ranunculales</taxon>
        <taxon>Menispermaceae</taxon>
        <taxon>Menispermoideae</taxon>
        <taxon>Cissampelideae</taxon>
        <taxon>Stephania</taxon>
    </lineage>
</organism>